<dbReference type="GO" id="GO:0022857">
    <property type="term" value="F:transmembrane transporter activity"/>
    <property type="evidence" value="ECO:0007669"/>
    <property type="project" value="TreeGrafter"/>
</dbReference>
<dbReference type="Pfam" id="PF00005">
    <property type="entry name" value="ABC_tran"/>
    <property type="match status" value="1"/>
</dbReference>
<dbReference type="GO" id="GO:0005886">
    <property type="term" value="C:plasma membrane"/>
    <property type="evidence" value="ECO:0007669"/>
    <property type="project" value="TreeGrafter"/>
</dbReference>
<dbReference type="InterPro" id="IPR017911">
    <property type="entry name" value="MacB-like_ATP-bd"/>
</dbReference>
<evidence type="ECO:0000259" key="5">
    <source>
        <dbReference type="PROSITE" id="PS50893"/>
    </source>
</evidence>
<comment type="similarity">
    <text evidence="4">Belongs to the ABC transporter superfamily. Macrolide exporter (TC 3.A.1.122) family.</text>
</comment>
<evidence type="ECO:0000256" key="2">
    <source>
        <dbReference type="ARBA" id="ARBA00022741"/>
    </source>
</evidence>
<dbReference type="PROSITE" id="PS50893">
    <property type="entry name" value="ABC_TRANSPORTER_2"/>
    <property type="match status" value="1"/>
</dbReference>
<dbReference type="SMART" id="SM00382">
    <property type="entry name" value="AAA"/>
    <property type="match status" value="1"/>
</dbReference>
<dbReference type="FunFam" id="3.40.50.300:FF:000032">
    <property type="entry name" value="Export ABC transporter ATP-binding protein"/>
    <property type="match status" value="1"/>
</dbReference>
<keyword evidence="7" id="KW-1185">Reference proteome</keyword>
<dbReference type="PROSITE" id="PS00211">
    <property type="entry name" value="ABC_TRANSPORTER_1"/>
    <property type="match status" value="1"/>
</dbReference>
<keyword evidence="1" id="KW-0813">Transport</keyword>
<dbReference type="PANTHER" id="PTHR24220:SF689">
    <property type="entry name" value="LIPOPROTEIN-RELEASING SYSTEM ATP-BINDING PROTEIN LOLD"/>
    <property type="match status" value="1"/>
</dbReference>
<dbReference type="PANTHER" id="PTHR24220">
    <property type="entry name" value="IMPORT ATP-BINDING PROTEIN"/>
    <property type="match status" value="1"/>
</dbReference>
<accession>A0A8J7JXZ6</accession>
<evidence type="ECO:0000313" key="6">
    <source>
        <dbReference type="EMBL" id="MBE9396873.1"/>
    </source>
</evidence>
<dbReference type="GO" id="GO:0016887">
    <property type="term" value="F:ATP hydrolysis activity"/>
    <property type="evidence" value="ECO:0007669"/>
    <property type="project" value="InterPro"/>
</dbReference>
<dbReference type="SUPFAM" id="SSF52540">
    <property type="entry name" value="P-loop containing nucleoside triphosphate hydrolases"/>
    <property type="match status" value="1"/>
</dbReference>
<dbReference type="InterPro" id="IPR003593">
    <property type="entry name" value="AAA+_ATPase"/>
</dbReference>
<evidence type="ECO:0000256" key="1">
    <source>
        <dbReference type="ARBA" id="ARBA00022448"/>
    </source>
</evidence>
<evidence type="ECO:0000256" key="3">
    <source>
        <dbReference type="ARBA" id="ARBA00022840"/>
    </source>
</evidence>
<dbReference type="Proteomes" id="UP000640333">
    <property type="component" value="Unassembled WGS sequence"/>
</dbReference>
<evidence type="ECO:0000256" key="4">
    <source>
        <dbReference type="ARBA" id="ARBA00038388"/>
    </source>
</evidence>
<dbReference type="InterPro" id="IPR017871">
    <property type="entry name" value="ABC_transporter-like_CS"/>
</dbReference>
<feature type="domain" description="ABC transporter" evidence="5">
    <location>
        <begin position="10"/>
        <end position="230"/>
    </location>
</feature>
<dbReference type="EMBL" id="JADEYS010000005">
    <property type="protein sequence ID" value="MBE9396873.1"/>
    <property type="molecule type" value="Genomic_DNA"/>
</dbReference>
<dbReference type="GO" id="GO:0005524">
    <property type="term" value="F:ATP binding"/>
    <property type="evidence" value="ECO:0007669"/>
    <property type="project" value="UniProtKB-KW"/>
</dbReference>
<dbReference type="Gene3D" id="3.40.50.300">
    <property type="entry name" value="P-loop containing nucleotide triphosphate hydrolases"/>
    <property type="match status" value="1"/>
</dbReference>
<dbReference type="GO" id="GO:1902495">
    <property type="term" value="C:transmembrane transporter complex"/>
    <property type="evidence" value="ECO:0007669"/>
    <property type="project" value="UniProtKB-ARBA"/>
</dbReference>
<evidence type="ECO:0000313" key="7">
    <source>
        <dbReference type="Proteomes" id="UP000640333"/>
    </source>
</evidence>
<keyword evidence="3 6" id="KW-0067">ATP-binding</keyword>
<comment type="caution">
    <text evidence="6">The sequence shown here is derived from an EMBL/GenBank/DDBJ whole genome shotgun (WGS) entry which is preliminary data.</text>
</comment>
<keyword evidence="2" id="KW-0547">Nucleotide-binding</keyword>
<dbReference type="CDD" id="cd03255">
    <property type="entry name" value="ABC_MJ0796_LolCDE_FtsE"/>
    <property type="match status" value="1"/>
</dbReference>
<gene>
    <name evidence="6" type="ORF">IOQ59_06300</name>
</gene>
<dbReference type="InterPro" id="IPR027417">
    <property type="entry name" value="P-loop_NTPase"/>
</dbReference>
<organism evidence="6 7">
    <name type="scientific">Pontibacterium sinense</name>
    <dbReference type="NCBI Taxonomy" id="2781979"/>
    <lineage>
        <taxon>Bacteria</taxon>
        <taxon>Pseudomonadati</taxon>
        <taxon>Pseudomonadota</taxon>
        <taxon>Gammaproteobacteria</taxon>
        <taxon>Oceanospirillales</taxon>
        <taxon>Oceanospirillaceae</taxon>
        <taxon>Pontibacterium</taxon>
    </lineage>
</organism>
<dbReference type="InterPro" id="IPR015854">
    <property type="entry name" value="ABC_transpr_LolD-like"/>
</dbReference>
<dbReference type="RefSeq" id="WP_193952429.1">
    <property type="nucleotide sequence ID" value="NZ_JADEYS010000005.1"/>
</dbReference>
<name>A0A8J7JXZ6_9GAMM</name>
<dbReference type="InterPro" id="IPR003439">
    <property type="entry name" value="ABC_transporter-like_ATP-bd"/>
</dbReference>
<dbReference type="AlphaFoldDB" id="A0A8J7JXZ6"/>
<protein>
    <submittedName>
        <fullName evidence="6">ATP-binding cassette domain-containing protein</fullName>
    </submittedName>
</protein>
<sequence length="230" mass="25397">MNEPVSEIILSAQDVAKRFDTQAGMLELFREINLEIRRGETIAITGPSGAGKSTLLSLLAGLDLASDGSIAIAGQNTHTLDEKARAELRSRHISFVFQTFHLLPELNALENVVLPLEIRGTTQATDRAREWLQQVGLGARLDHYPAELSGGEQQRVAIARAFASAPDLLFADEPTGNLDEHTGEAIIEQLFQLNTDQNTTLVLITHDNHLASRCDRRLHLHNGKLQEWPQ</sequence>
<reference evidence="6" key="1">
    <citation type="submission" date="2020-10" db="EMBL/GenBank/DDBJ databases">
        <title>Bacterium isolated from coastal waters sediment.</title>
        <authorList>
            <person name="Chen R.-J."/>
            <person name="Lu D.-C."/>
            <person name="Zhu K.-L."/>
            <person name="Du Z.-J."/>
        </authorList>
    </citation>
    <scope>NUCLEOTIDE SEQUENCE</scope>
    <source>
        <strain evidence="6">N1Y112</strain>
    </source>
</reference>
<proteinExistence type="inferred from homology"/>